<dbReference type="GO" id="GO:0005829">
    <property type="term" value="C:cytosol"/>
    <property type="evidence" value="ECO:0007669"/>
    <property type="project" value="TreeGrafter"/>
</dbReference>
<dbReference type="InterPro" id="IPR016009">
    <property type="entry name" value="tRNA_MeTrfase_TRMD/TRM10"/>
</dbReference>
<dbReference type="HAMAP" id="MF_00605">
    <property type="entry name" value="TrmD"/>
    <property type="match status" value="1"/>
</dbReference>
<keyword evidence="11 15" id="KW-0819">tRNA processing</keyword>
<keyword evidence="8 15" id="KW-0489">Methyltransferase</keyword>
<dbReference type="GO" id="GO:0002939">
    <property type="term" value="P:tRNA N1-guanine methylation"/>
    <property type="evidence" value="ECO:0007669"/>
    <property type="project" value="TreeGrafter"/>
</dbReference>
<comment type="subunit">
    <text evidence="4 15 17">Homodimer.</text>
</comment>
<feature type="domain" description="tRNA methyltransferase TRMD/TRM10-type" evidence="18">
    <location>
        <begin position="1"/>
        <end position="218"/>
    </location>
</feature>
<dbReference type="SUPFAM" id="SSF75217">
    <property type="entry name" value="alpha/beta knot"/>
    <property type="match status" value="1"/>
</dbReference>
<evidence type="ECO:0000256" key="6">
    <source>
        <dbReference type="ARBA" id="ARBA00014679"/>
    </source>
</evidence>
<comment type="caution">
    <text evidence="19">The sequence shown here is derived from an EMBL/GenBank/DDBJ whole genome shotgun (WGS) entry which is preliminary data.</text>
</comment>
<evidence type="ECO:0000256" key="7">
    <source>
        <dbReference type="ARBA" id="ARBA00022490"/>
    </source>
</evidence>
<dbReference type="PANTHER" id="PTHR46417:SF1">
    <property type="entry name" value="TRNA (GUANINE-N(1)-)-METHYLTRANSFERASE"/>
    <property type="match status" value="1"/>
</dbReference>
<evidence type="ECO:0000256" key="17">
    <source>
        <dbReference type="RuleBase" id="RU003464"/>
    </source>
</evidence>
<dbReference type="CDD" id="cd18080">
    <property type="entry name" value="TrmD-like"/>
    <property type="match status" value="1"/>
</dbReference>
<evidence type="ECO:0000313" key="20">
    <source>
        <dbReference type="Proteomes" id="UP000233414"/>
    </source>
</evidence>
<evidence type="ECO:0000256" key="11">
    <source>
        <dbReference type="ARBA" id="ARBA00022694"/>
    </source>
</evidence>
<evidence type="ECO:0000256" key="14">
    <source>
        <dbReference type="ARBA" id="ARBA00047783"/>
    </source>
</evidence>
<evidence type="ECO:0000256" key="3">
    <source>
        <dbReference type="ARBA" id="ARBA00007630"/>
    </source>
</evidence>
<comment type="catalytic activity">
    <reaction evidence="14 15 17">
        <text>guanosine(37) in tRNA + S-adenosyl-L-methionine = N(1)-methylguanosine(37) in tRNA + S-adenosyl-L-homocysteine + H(+)</text>
        <dbReference type="Rhea" id="RHEA:36899"/>
        <dbReference type="Rhea" id="RHEA-COMP:10145"/>
        <dbReference type="Rhea" id="RHEA-COMP:10147"/>
        <dbReference type="ChEBI" id="CHEBI:15378"/>
        <dbReference type="ChEBI" id="CHEBI:57856"/>
        <dbReference type="ChEBI" id="CHEBI:59789"/>
        <dbReference type="ChEBI" id="CHEBI:73542"/>
        <dbReference type="ChEBI" id="CHEBI:74269"/>
        <dbReference type="EC" id="2.1.1.228"/>
    </reaction>
</comment>
<dbReference type="InterPro" id="IPR002649">
    <property type="entry name" value="tRNA_m1G_MeTrfase_TrmD"/>
</dbReference>
<keyword evidence="7 15" id="KW-0963">Cytoplasm</keyword>
<dbReference type="GO" id="GO:0052906">
    <property type="term" value="F:tRNA (guanine(37)-N1)-methyltransferase activity"/>
    <property type="evidence" value="ECO:0007669"/>
    <property type="project" value="UniProtKB-UniRule"/>
</dbReference>
<evidence type="ECO:0000256" key="9">
    <source>
        <dbReference type="ARBA" id="ARBA00022679"/>
    </source>
</evidence>
<feature type="binding site" evidence="15 16">
    <location>
        <begin position="133"/>
        <end position="138"/>
    </location>
    <ligand>
        <name>S-adenosyl-L-methionine</name>
        <dbReference type="ChEBI" id="CHEBI:59789"/>
    </ligand>
</feature>
<evidence type="ECO:0000256" key="2">
    <source>
        <dbReference type="ARBA" id="ARBA00004496"/>
    </source>
</evidence>
<dbReference type="EMBL" id="PGYQ01000002">
    <property type="protein sequence ID" value="PKL72593.1"/>
    <property type="molecule type" value="Genomic_DNA"/>
</dbReference>
<evidence type="ECO:0000256" key="8">
    <source>
        <dbReference type="ARBA" id="ARBA00022603"/>
    </source>
</evidence>
<dbReference type="NCBIfam" id="NF000648">
    <property type="entry name" value="PRK00026.1"/>
    <property type="match status" value="1"/>
</dbReference>
<reference evidence="19 20" key="1">
    <citation type="journal article" date="2017" name="ISME J.">
        <title>Potential for microbial H2 and metal transformations associated with novel bacteria and archaea in deep terrestrial subsurface sediments.</title>
        <authorList>
            <person name="Hernsdorf A.W."/>
            <person name="Amano Y."/>
            <person name="Miyakawa K."/>
            <person name="Ise K."/>
            <person name="Suzuki Y."/>
            <person name="Anantharaman K."/>
            <person name="Probst A."/>
            <person name="Burstein D."/>
            <person name="Thomas B.C."/>
            <person name="Banfield J.F."/>
        </authorList>
    </citation>
    <scope>NUCLEOTIDE SEQUENCE [LARGE SCALE GENOMIC DNA]</scope>
    <source>
        <strain evidence="19">HGW-Kuenenbacteria-1</strain>
    </source>
</reference>
<proteinExistence type="inferred from homology"/>
<dbReference type="InterPro" id="IPR029026">
    <property type="entry name" value="tRNA_m1G_MTases_N"/>
</dbReference>
<evidence type="ECO:0000256" key="5">
    <source>
        <dbReference type="ARBA" id="ARBA00012807"/>
    </source>
</evidence>
<name>A0A2N1UP56_9BACT</name>
<dbReference type="PANTHER" id="PTHR46417">
    <property type="entry name" value="TRNA (GUANINE-N(1)-)-METHYLTRANSFERASE"/>
    <property type="match status" value="1"/>
</dbReference>
<dbReference type="NCBIfam" id="TIGR00088">
    <property type="entry name" value="trmD"/>
    <property type="match status" value="1"/>
</dbReference>
<dbReference type="Gene3D" id="1.10.1270.20">
    <property type="entry name" value="tRNA(m1g37)methyltransferase, domain 2"/>
    <property type="match status" value="1"/>
</dbReference>
<evidence type="ECO:0000256" key="12">
    <source>
        <dbReference type="ARBA" id="ARBA00029736"/>
    </source>
</evidence>
<dbReference type="PIRSF" id="PIRSF000386">
    <property type="entry name" value="tRNA_mtase"/>
    <property type="match status" value="1"/>
</dbReference>
<dbReference type="Proteomes" id="UP000233414">
    <property type="component" value="Unassembled WGS sequence"/>
</dbReference>
<evidence type="ECO:0000256" key="4">
    <source>
        <dbReference type="ARBA" id="ARBA00011738"/>
    </source>
</evidence>
<dbReference type="AlphaFoldDB" id="A0A2N1UP56"/>
<evidence type="ECO:0000256" key="15">
    <source>
        <dbReference type="HAMAP-Rule" id="MF_00605"/>
    </source>
</evidence>
<evidence type="ECO:0000256" key="16">
    <source>
        <dbReference type="PIRSR" id="PIRSR000386-1"/>
    </source>
</evidence>
<protein>
    <recommendedName>
        <fullName evidence="6 15">tRNA (guanine-N(1)-)-methyltransferase</fullName>
        <ecNumber evidence="5 15">2.1.1.228</ecNumber>
    </recommendedName>
    <alternativeName>
        <fullName evidence="12 15">M1G-methyltransferase</fullName>
    </alternativeName>
    <alternativeName>
        <fullName evidence="13 15">tRNA [GM37] methyltransferase</fullName>
    </alternativeName>
</protein>
<accession>A0A2N1UP56</accession>
<evidence type="ECO:0000256" key="13">
    <source>
        <dbReference type="ARBA" id="ARBA00033392"/>
    </source>
</evidence>
<evidence type="ECO:0000259" key="18">
    <source>
        <dbReference type="Pfam" id="PF01746"/>
    </source>
</evidence>
<feature type="binding site" evidence="15 16">
    <location>
        <position position="114"/>
    </location>
    <ligand>
        <name>S-adenosyl-L-methionine</name>
        <dbReference type="ChEBI" id="CHEBI:59789"/>
    </ligand>
</feature>
<comment type="function">
    <text evidence="1 15 17">Specifically methylates guanosine-37 in various tRNAs.</text>
</comment>
<dbReference type="EC" id="2.1.1.228" evidence="5 15"/>
<evidence type="ECO:0000313" key="19">
    <source>
        <dbReference type="EMBL" id="PKL72593.1"/>
    </source>
</evidence>
<comment type="subcellular location">
    <subcellularLocation>
        <location evidence="2 15 17">Cytoplasm</location>
    </subcellularLocation>
</comment>
<gene>
    <name evidence="15" type="primary">trmD</name>
    <name evidence="19" type="ORF">CVV26_01115</name>
</gene>
<dbReference type="FunFam" id="3.40.1280.10:FF:000001">
    <property type="entry name" value="tRNA (guanine-N(1)-)-methyltransferase"/>
    <property type="match status" value="1"/>
</dbReference>
<keyword evidence="9 15" id="KW-0808">Transferase</keyword>
<comment type="similarity">
    <text evidence="3 15 17">Belongs to the RNA methyltransferase TrmD family.</text>
</comment>
<sequence>MIFNILTIFPQIFNSYFNESIIKRAQKEKIIEINFLNIRDCTIDKHKTVDDTPYGGGIGMLMKIEPIYQTLKNFKLKHKTPKQKIILLTPKGKKFNQRMAERLSQLNQITFICGRYEGIDERVNKLIDEKISIGDYILTGGEIPAMAIVDAITRLLPGVLGKDESSKVETFSKEGFLEYPQYTRPEIFEINGKKARVPKILLSGNHKKIQEWQEKKTIKI</sequence>
<dbReference type="InterPro" id="IPR029028">
    <property type="entry name" value="Alpha/beta_knot_MTases"/>
</dbReference>
<dbReference type="InterPro" id="IPR023148">
    <property type="entry name" value="tRNA_m1G_MeTrfase_C_sf"/>
</dbReference>
<evidence type="ECO:0000256" key="10">
    <source>
        <dbReference type="ARBA" id="ARBA00022691"/>
    </source>
</evidence>
<evidence type="ECO:0000256" key="1">
    <source>
        <dbReference type="ARBA" id="ARBA00002634"/>
    </source>
</evidence>
<keyword evidence="10 15" id="KW-0949">S-adenosyl-L-methionine</keyword>
<dbReference type="Gene3D" id="3.40.1280.10">
    <property type="match status" value="1"/>
</dbReference>
<organism evidence="19 20">
    <name type="scientific">Candidatus Kuenenbacteria bacterium HGW-Kuenenbacteria-1</name>
    <dbReference type="NCBI Taxonomy" id="2013812"/>
    <lineage>
        <taxon>Bacteria</taxon>
        <taxon>Candidatus Kueneniibacteriota</taxon>
    </lineage>
</organism>
<dbReference type="Pfam" id="PF01746">
    <property type="entry name" value="tRNA_m1G_MT"/>
    <property type="match status" value="1"/>
</dbReference>